<sequence>MKTGDLEFEATVEGIKGLIVRLDRG</sequence>
<dbReference type="KEGG" id="minf:MESINF_1316"/>
<evidence type="ECO:0000313" key="2">
    <source>
        <dbReference type="Proteomes" id="UP000250796"/>
    </source>
</evidence>
<dbReference type="AlphaFoldDB" id="A0A7Z7LG00"/>
<evidence type="ECO:0000313" key="1">
    <source>
        <dbReference type="EMBL" id="SSC12760.1"/>
    </source>
</evidence>
<dbReference type="EMBL" id="LS974202">
    <property type="protein sequence ID" value="SSC12760.1"/>
    <property type="molecule type" value="Genomic_DNA"/>
</dbReference>
<dbReference type="Proteomes" id="UP000250796">
    <property type="component" value="Chromosome MESINF"/>
</dbReference>
<protein>
    <submittedName>
        <fullName evidence="1">Uncharacterized protein</fullName>
    </submittedName>
</protein>
<organism evidence="1 2">
    <name type="scientific">Mesotoga infera</name>
    <dbReference type="NCBI Taxonomy" id="1236046"/>
    <lineage>
        <taxon>Bacteria</taxon>
        <taxon>Thermotogati</taxon>
        <taxon>Thermotogota</taxon>
        <taxon>Thermotogae</taxon>
        <taxon>Kosmotogales</taxon>
        <taxon>Kosmotogaceae</taxon>
        <taxon>Mesotoga</taxon>
    </lineage>
</organism>
<reference evidence="1 2" key="1">
    <citation type="submission" date="2017-01" db="EMBL/GenBank/DDBJ databases">
        <authorList>
            <person name="Erauso G."/>
        </authorList>
    </citation>
    <scope>NUCLEOTIDE SEQUENCE [LARGE SCALE GENOMIC DNA]</scope>
    <source>
        <strain evidence="1">MESINF1</strain>
    </source>
</reference>
<gene>
    <name evidence="1" type="ORF">MESINF_1316</name>
</gene>
<proteinExistence type="predicted"/>
<keyword evidence="2" id="KW-1185">Reference proteome</keyword>
<name>A0A7Z7LG00_9BACT</name>
<accession>A0A7Z7LG00</accession>